<proteinExistence type="predicted"/>
<accession>A0A2U9AZL3</accession>
<sequence length="123" mass="13609">MGRWDFQLLRTLGSPGRTWPDCPPGWPRQVGMRCSGGHGGGLMGLAEAGPERPQMPQTTWHDGMAEGREHGACKVYQRLTLPSHDDLGRVSQTEMPQGRTSNLHRSQAPMMVPDQQTGPPIRR</sequence>
<evidence type="ECO:0000313" key="3">
    <source>
        <dbReference type="Proteomes" id="UP000246464"/>
    </source>
</evidence>
<name>A0A2U9AZL3_SCOMX</name>
<dbReference type="EMBL" id="CP026243">
    <property type="protein sequence ID" value="AWO97015.1"/>
    <property type="molecule type" value="Genomic_DNA"/>
</dbReference>
<feature type="compositionally biased region" description="Gly residues" evidence="1">
    <location>
        <begin position="34"/>
        <end position="43"/>
    </location>
</feature>
<gene>
    <name evidence="2" type="ORF">SMAX5B_009569</name>
</gene>
<organism evidence="2 3">
    <name type="scientific">Scophthalmus maximus</name>
    <name type="common">Turbot</name>
    <name type="synonym">Psetta maxima</name>
    <dbReference type="NCBI Taxonomy" id="52904"/>
    <lineage>
        <taxon>Eukaryota</taxon>
        <taxon>Metazoa</taxon>
        <taxon>Chordata</taxon>
        <taxon>Craniata</taxon>
        <taxon>Vertebrata</taxon>
        <taxon>Euteleostomi</taxon>
        <taxon>Actinopterygii</taxon>
        <taxon>Neopterygii</taxon>
        <taxon>Teleostei</taxon>
        <taxon>Neoteleostei</taxon>
        <taxon>Acanthomorphata</taxon>
        <taxon>Carangaria</taxon>
        <taxon>Pleuronectiformes</taxon>
        <taxon>Pleuronectoidei</taxon>
        <taxon>Scophthalmidae</taxon>
        <taxon>Scophthalmus</taxon>
    </lineage>
</organism>
<feature type="compositionally biased region" description="Polar residues" evidence="1">
    <location>
        <begin position="114"/>
        <end position="123"/>
    </location>
</feature>
<keyword evidence="3" id="KW-1185">Reference proteome</keyword>
<reference evidence="2 3" key="1">
    <citation type="submission" date="2017-12" db="EMBL/GenBank/DDBJ databases">
        <title>Integrating genomic resources of turbot (Scophthalmus maximus) in depth evaluation of genetic and physical mapping variation across individuals.</title>
        <authorList>
            <person name="Martinez P."/>
        </authorList>
    </citation>
    <scope>NUCLEOTIDE SEQUENCE [LARGE SCALE GENOMIC DNA]</scope>
</reference>
<evidence type="ECO:0000256" key="1">
    <source>
        <dbReference type="SAM" id="MobiDB-lite"/>
    </source>
</evidence>
<evidence type="ECO:0000313" key="2">
    <source>
        <dbReference type="EMBL" id="AWO97015.1"/>
    </source>
</evidence>
<feature type="region of interest" description="Disordered" evidence="1">
    <location>
        <begin position="33"/>
        <end position="64"/>
    </location>
</feature>
<dbReference type="AlphaFoldDB" id="A0A2U9AZL3"/>
<feature type="region of interest" description="Disordered" evidence="1">
    <location>
        <begin position="84"/>
        <end position="123"/>
    </location>
</feature>
<feature type="compositionally biased region" description="Polar residues" evidence="1">
    <location>
        <begin position="90"/>
        <end position="105"/>
    </location>
</feature>
<protein>
    <submittedName>
        <fullName evidence="2">Uncharacterized protein</fullName>
    </submittedName>
</protein>
<dbReference type="Proteomes" id="UP000246464">
    <property type="component" value="Chromosome 1"/>
</dbReference>